<name>A0A5M3YUY4_ASPTE</name>
<gene>
    <name evidence="7" type="ORF">ATEIFO6365_0004086200</name>
</gene>
<dbReference type="AlphaFoldDB" id="A0A5M3YUY4"/>
<evidence type="ECO:0000256" key="4">
    <source>
        <dbReference type="ARBA" id="ARBA00023002"/>
    </source>
</evidence>
<comment type="similarity">
    <text evidence="1">Belongs to the paxM FAD-dependent monooxygenase family.</text>
</comment>
<proteinExistence type="inferred from homology"/>
<comment type="caution">
    <text evidence="7">The sequence shown here is derived from an EMBL/GenBank/DDBJ whole genome shotgun (WGS) entry which is preliminary data.</text>
</comment>
<keyword evidence="8" id="KW-1185">Reference proteome</keyword>
<evidence type="ECO:0000313" key="7">
    <source>
        <dbReference type="EMBL" id="GFF15743.1"/>
    </source>
</evidence>
<dbReference type="InterPro" id="IPR050493">
    <property type="entry name" value="FAD-dep_Monooxygenase_BioMet"/>
</dbReference>
<dbReference type="Proteomes" id="UP000452235">
    <property type="component" value="Unassembled WGS sequence"/>
</dbReference>
<feature type="domain" description="FAD-binding" evidence="6">
    <location>
        <begin position="10"/>
        <end position="210"/>
    </location>
</feature>
<accession>A0A5M3YUY4</accession>
<keyword evidence="3" id="KW-0274">FAD</keyword>
<keyword evidence="2" id="KW-0285">Flavoprotein</keyword>
<keyword evidence="5" id="KW-0503">Monooxygenase</keyword>
<evidence type="ECO:0000256" key="2">
    <source>
        <dbReference type="ARBA" id="ARBA00022630"/>
    </source>
</evidence>
<protein>
    <submittedName>
        <fullName evidence="7">FAD binding domain protein</fullName>
    </submittedName>
</protein>
<keyword evidence="4" id="KW-0560">Oxidoreductase</keyword>
<dbReference type="PRINTS" id="PR00420">
    <property type="entry name" value="RNGMNOXGNASE"/>
</dbReference>
<dbReference type="SUPFAM" id="SSF51905">
    <property type="entry name" value="FAD/NAD(P)-binding domain"/>
    <property type="match status" value="1"/>
</dbReference>
<dbReference type="GO" id="GO:0004497">
    <property type="term" value="F:monooxygenase activity"/>
    <property type="evidence" value="ECO:0007669"/>
    <property type="project" value="UniProtKB-KW"/>
</dbReference>
<dbReference type="Gene3D" id="3.50.50.60">
    <property type="entry name" value="FAD/NAD(P)-binding domain"/>
    <property type="match status" value="1"/>
</dbReference>
<dbReference type="InterPro" id="IPR036188">
    <property type="entry name" value="FAD/NAD-bd_sf"/>
</dbReference>
<evidence type="ECO:0000256" key="5">
    <source>
        <dbReference type="ARBA" id="ARBA00023033"/>
    </source>
</evidence>
<dbReference type="GO" id="GO:0071949">
    <property type="term" value="F:FAD binding"/>
    <property type="evidence" value="ECO:0007669"/>
    <property type="project" value="InterPro"/>
</dbReference>
<organism evidence="7 8">
    <name type="scientific">Aspergillus terreus</name>
    <dbReference type="NCBI Taxonomy" id="33178"/>
    <lineage>
        <taxon>Eukaryota</taxon>
        <taxon>Fungi</taxon>
        <taxon>Dikarya</taxon>
        <taxon>Ascomycota</taxon>
        <taxon>Pezizomycotina</taxon>
        <taxon>Eurotiomycetes</taxon>
        <taxon>Eurotiomycetidae</taxon>
        <taxon>Eurotiales</taxon>
        <taxon>Aspergillaceae</taxon>
        <taxon>Aspergillus</taxon>
        <taxon>Aspergillus subgen. Circumdati</taxon>
    </lineage>
</organism>
<dbReference type="InterPro" id="IPR002938">
    <property type="entry name" value="FAD-bd"/>
</dbReference>
<dbReference type="VEuPathDB" id="FungiDB:ATEG_04865"/>
<dbReference type="OrthoDB" id="16820at2759"/>
<dbReference type="Pfam" id="PF01494">
    <property type="entry name" value="FAD_binding_3"/>
    <property type="match status" value="1"/>
</dbReference>
<evidence type="ECO:0000256" key="3">
    <source>
        <dbReference type="ARBA" id="ARBA00022827"/>
    </source>
</evidence>
<dbReference type="PANTHER" id="PTHR13789">
    <property type="entry name" value="MONOOXYGENASE"/>
    <property type="match status" value="1"/>
</dbReference>
<dbReference type="EMBL" id="BLJY01000004">
    <property type="protein sequence ID" value="GFF15743.1"/>
    <property type="molecule type" value="Genomic_DNA"/>
</dbReference>
<sequence length="319" mass="34979">MHDTFVQRSGLLDLLYQTAKDCGVDLRFGVKVTGYWESEDGAGIRLENGDKVAADCVIAADGIHSRARDIITGEEPVPHETGAAIYRSHFAADIIAGTLGKGKYVFWALPHRDVEGLSEVWLQPADALRASECVKDWPIGKKTTAILSRTPPGSCWNHLLVSRRPLSTWVSKGGRMVVIGDAAHPMPPNLGQGANQAIEDAAVLAICLELSGKGNIPLGLRVMQELRHKRVSVIQNAAIDEMEKSFRANWDADQTEAKPNHVPHPVWVLRHDCIKHAYEEFQRVADSYLNGREYIPTNAPVDGVFDCGDDIFKSAGKPS</sequence>
<evidence type="ECO:0000313" key="8">
    <source>
        <dbReference type="Proteomes" id="UP000452235"/>
    </source>
</evidence>
<evidence type="ECO:0000256" key="1">
    <source>
        <dbReference type="ARBA" id="ARBA00007992"/>
    </source>
</evidence>
<evidence type="ECO:0000259" key="6">
    <source>
        <dbReference type="Pfam" id="PF01494"/>
    </source>
</evidence>
<dbReference type="PANTHER" id="PTHR13789:SF236">
    <property type="entry name" value="MONOOXYGENASE, PUTATIVE (AFU_ORTHOLOGUE AFUA_6G12060)-RELATED"/>
    <property type="match status" value="1"/>
</dbReference>
<reference evidence="7 8" key="1">
    <citation type="submission" date="2020-01" db="EMBL/GenBank/DDBJ databases">
        <title>Aspergillus terreus IFO 6365 whole genome shotgun sequence.</title>
        <authorList>
            <person name="Kanamasa S."/>
            <person name="Takahashi H."/>
        </authorList>
    </citation>
    <scope>NUCLEOTIDE SEQUENCE [LARGE SCALE GENOMIC DNA]</scope>
    <source>
        <strain evidence="7 8">IFO 6365</strain>
    </source>
</reference>